<comment type="subunit">
    <text evidence="9 10">Homohexamer. Organized in a ring with a central cavity.</text>
</comment>
<comment type="induction">
    <text evidence="9">By heat shock.</text>
</comment>
<dbReference type="NCBIfam" id="NF008053">
    <property type="entry name" value="PRK10787.1"/>
    <property type="match status" value="1"/>
</dbReference>
<dbReference type="GO" id="GO:0004252">
    <property type="term" value="F:serine-type endopeptidase activity"/>
    <property type="evidence" value="ECO:0007669"/>
    <property type="project" value="UniProtKB-UniRule"/>
</dbReference>
<dbReference type="AlphaFoldDB" id="A0A0M1P285"/>
<evidence type="ECO:0000256" key="1">
    <source>
        <dbReference type="ARBA" id="ARBA00004496"/>
    </source>
</evidence>
<dbReference type="InterPro" id="IPR027065">
    <property type="entry name" value="Lon_Prtase"/>
</dbReference>
<dbReference type="Pfam" id="PF02190">
    <property type="entry name" value="LON_substr_bdg"/>
    <property type="match status" value="1"/>
</dbReference>
<dbReference type="InterPro" id="IPR008269">
    <property type="entry name" value="Lon_proteolytic"/>
</dbReference>
<dbReference type="InterPro" id="IPR027417">
    <property type="entry name" value="P-loop_NTPase"/>
</dbReference>
<dbReference type="Pfam" id="PF05362">
    <property type="entry name" value="Lon_C"/>
    <property type="match status" value="1"/>
</dbReference>
<evidence type="ECO:0000256" key="14">
    <source>
        <dbReference type="RuleBase" id="RU000591"/>
    </source>
</evidence>
<dbReference type="FunFam" id="3.30.230.10:FF:000010">
    <property type="entry name" value="Lon protease"/>
    <property type="match status" value="1"/>
</dbReference>
<dbReference type="RefSeq" id="WP_054401272.1">
    <property type="nucleotide sequence ID" value="NZ_LIUT01000001.1"/>
</dbReference>
<evidence type="ECO:0000256" key="4">
    <source>
        <dbReference type="ARBA" id="ARBA00022741"/>
    </source>
</evidence>
<keyword evidence="6 9" id="KW-0720">Serine protease</keyword>
<dbReference type="Gene3D" id="1.20.58.1480">
    <property type="match status" value="1"/>
</dbReference>
<feature type="coiled-coil region" evidence="15">
    <location>
        <begin position="190"/>
        <end position="227"/>
    </location>
</feature>
<dbReference type="GO" id="GO:0016887">
    <property type="term" value="F:ATP hydrolysis activity"/>
    <property type="evidence" value="ECO:0007669"/>
    <property type="project" value="UniProtKB-UniRule"/>
</dbReference>
<dbReference type="PIRSF" id="PIRSF001174">
    <property type="entry name" value="Lon_proteas"/>
    <property type="match status" value="1"/>
</dbReference>
<dbReference type="InterPro" id="IPR046336">
    <property type="entry name" value="Lon_prtase_N_sf"/>
</dbReference>
<dbReference type="SMART" id="SM00382">
    <property type="entry name" value="AAA"/>
    <property type="match status" value="1"/>
</dbReference>
<sequence length="778" mass="87527">MGPSKSKGRRFPLLPLRGLLVYPSMVLHLDVGREKSVKALEKAMVEDNLILLCSQSEVNIEEPTQDDIFRIGTVANVRQMLKLPNGTIRVLVEGMERAEVIEYTDQEEYYEVIARELPEEENHDPEVSALMRTVLSQFENYINLSKKVTPETLAAVSDIDEPGRLADVITSHLSLKIKDKQEILETIDVRKRLEKLLDILNNEREVLELERKINQRVKKQMEKTQKEYYLREQMKAIQKELGDKEGRAGEVEELRSQLEELELPERVQEKVEKEIDRLEKMPSSSAEGGVIRNYVDWLLGLPWSNKTEDDLDIVKAEQVLDEDHYGLEKPKERVLEYLAVQKLVKKMKGPILCLVGPPGVGKTSLARSIARSLERKFVRVSLGGVRDEAEIRGHRRTYVGAMPGRIIQGMKTAGSMNPVFLLDEIDKMASDFRGDPSSALLEVLDPEQNNTFSDHFVEIPFDLSNVMFVTTANVLHNIPRPLLDRMEVLNIPGYTELEKLQIANRYLLPKQKSEHGLAPEQLVLDEEALMKVIREYTRESGVRNLEQQVAALCRKVAKQIVTNQSESIEIKADDIKEYLGIAKFRYGMAELEDQVGTVTGLAWTEVGGETLTIEVTVVPGTGKLTLTGKLGDVMKESAQAAFSFTRSKAVELGIDPDFHEKLDVHIHIPEGAIPKDGPSAGITIATALISSLTKRHVVRDVAMTGEITLRGRVLPIGGLKEKSLAAHRAGYKKILLPKDNERDLRDIPDSVKNDVEFVPVSHMDQVLEHALVEQTGVH</sequence>
<keyword evidence="2 9" id="KW-0963">Cytoplasm</keyword>
<comment type="function">
    <text evidence="9">ATP-dependent serine protease that mediates the selective degradation of mutant and abnormal proteins as well as certain short-lived regulatory proteins. Required for cellular homeostasis and for survival from DNA damage and developmental changes induced by stress. Degrades polypeptides processively to yield small peptide fragments that are 5 to 10 amino acids long. Binds to DNA in a double-stranded, site-specific manner.</text>
</comment>
<dbReference type="InterPro" id="IPR003593">
    <property type="entry name" value="AAA+_ATPase"/>
</dbReference>
<evidence type="ECO:0000256" key="2">
    <source>
        <dbReference type="ARBA" id="ARBA00022490"/>
    </source>
</evidence>
<evidence type="ECO:0000313" key="19">
    <source>
        <dbReference type="Proteomes" id="UP000036932"/>
    </source>
</evidence>
<feature type="domain" description="Lon proteolytic" evidence="16">
    <location>
        <begin position="592"/>
        <end position="773"/>
    </location>
</feature>
<dbReference type="PANTHER" id="PTHR10046">
    <property type="entry name" value="ATP DEPENDENT LON PROTEASE FAMILY MEMBER"/>
    <property type="match status" value="1"/>
</dbReference>
<evidence type="ECO:0000259" key="17">
    <source>
        <dbReference type="PROSITE" id="PS51787"/>
    </source>
</evidence>
<proteinExistence type="evidence at transcript level"/>
<organism evidence="18 19">
    <name type="scientific">Paenibacillus solani</name>
    <dbReference type="NCBI Taxonomy" id="1705565"/>
    <lineage>
        <taxon>Bacteria</taxon>
        <taxon>Bacillati</taxon>
        <taxon>Bacillota</taxon>
        <taxon>Bacilli</taxon>
        <taxon>Bacillales</taxon>
        <taxon>Paenibacillaceae</taxon>
        <taxon>Paenibacillus</taxon>
    </lineage>
</organism>
<accession>A0A0M1P285</accession>
<dbReference type="SUPFAM" id="SSF52540">
    <property type="entry name" value="P-loop containing nucleoside triphosphate hydrolases"/>
    <property type="match status" value="1"/>
</dbReference>
<dbReference type="GO" id="GO:0034605">
    <property type="term" value="P:cellular response to heat"/>
    <property type="evidence" value="ECO:0007669"/>
    <property type="project" value="UniProtKB-UniRule"/>
</dbReference>
<comment type="catalytic activity">
    <reaction evidence="9 10 13">
        <text>Hydrolysis of proteins in presence of ATP.</text>
        <dbReference type="EC" id="3.4.21.53"/>
    </reaction>
</comment>
<dbReference type="InterPro" id="IPR015947">
    <property type="entry name" value="PUA-like_sf"/>
</dbReference>
<feature type="domain" description="Lon N-terminal" evidence="17">
    <location>
        <begin position="11"/>
        <end position="204"/>
    </location>
</feature>
<dbReference type="GO" id="GO:0004176">
    <property type="term" value="F:ATP-dependent peptidase activity"/>
    <property type="evidence" value="ECO:0007669"/>
    <property type="project" value="UniProtKB-UniRule"/>
</dbReference>
<dbReference type="InterPro" id="IPR003111">
    <property type="entry name" value="Lon_prtase_N"/>
</dbReference>
<evidence type="ECO:0000256" key="5">
    <source>
        <dbReference type="ARBA" id="ARBA00022801"/>
    </source>
</evidence>
<comment type="similarity">
    <text evidence="9 10 13 14">Belongs to the peptidase S16 family.</text>
</comment>
<dbReference type="FunFam" id="1.20.5.5270:FF:000002">
    <property type="entry name" value="Lon protease homolog"/>
    <property type="match status" value="1"/>
</dbReference>
<keyword evidence="8 9" id="KW-0346">Stress response</keyword>
<dbReference type="InterPro" id="IPR003959">
    <property type="entry name" value="ATPase_AAA_core"/>
</dbReference>
<dbReference type="InterPro" id="IPR054594">
    <property type="entry name" value="Lon_lid"/>
</dbReference>
<dbReference type="SMART" id="SM00464">
    <property type="entry name" value="LON"/>
    <property type="match status" value="1"/>
</dbReference>
<evidence type="ECO:0000259" key="16">
    <source>
        <dbReference type="PROSITE" id="PS51786"/>
    </source>
</evidence>
<keyword evidence="4 9" id="KW-0547">Nucleotide-binding</keyword>
<keyword evidence="18" id="KW-0238">DNA-binding</keyword>
<keyword evidence="3 9" id="KW-0645">Protease</keyword>
<dbReference type="Gene3D" id="3.40.50.300">
    <property type="entry name" value="P-loop containing nucleotide triphosphate hydrolases"/>
    <property type="match status" value="1"/>
</dbReference>
<dbReference type="GO" id="GO:0043565">
    <property type="term" value="F:sequence-specific DNA binding"/>
    <property type="evidence" value="ECO:0007669"/>
    <property type="project" value="UniProtKB-UniRule"/>
</dbReference>
<dbReference type="HAMAP" id="MF_01973">
    <property type="entry name" value="lon_bact"/>
    <property type="match status" value="1"/>
</dbReference>
<evidence type="ECO:0000313" key="18">
    <source>
        <dbReference type="EMBL" id="KOR88184.1"/>
    </source>
</evidence>
<dbReference type="PATRIC" id="fig|1705565.3.peg.2448"/>
<evidence type="ECO:0000256" key="9">
    <source>
        <dbReference type="HAMAP-Rule" id="MF_01973"/>
    </source>
</evidence>
<dbReference type="Gene3D" id="1.10.8.60">
    <property type="match status" value="1"/>
</dbReference>
<dbReference type="GO" id="GO:0005737">
    <property type="term" value="C:cytoplasm"/>
    <property type="evidence" value="ECO:0007669"/>
    <property type="project" value="UniProtKB-SubCell"/>
</dbReference>
<dbReference type="CDD" id="cd19500">
    <property type="entry name" value="RecA-like_Lon"/>
    <property type="match status" value="1"/>
</dbReference>
<dbReference type="Gene3D" id="1.20.5.5270">
    <property type="match status" value="1"/>
</dbReference>
<dbReference type="SUPFAM" id="SSF88697">
    <property type="entry name" value="PUA domain-like"/>
    <property type="match status" value="1"/>
</dbReference>
<dbReference type="InterPro" id="IPR027543">
    <property type="entry name" value="Lon_bac"/>
</dbReference>
<feature type="binding site" evidence="9 12">
    <location>
        <begin position="356"/>
        <end position="363"/>
    </location>
    <ligand>
        <name>ATP</name>
        <dbReference type="ChEBI" id="CHEBI:30616"/>
    </ligand>
</feature>
<dbReference type="PROSITE" id="PS01046">
    <property type="entry name" value="LON_SER"/>
    <property type="match status" value="1"/>
</dbReference>
<comment type="subcellular location">
    <subcellularLocation>
        <location evidence="1 9 10">Cytoplasm</location>
    </subcellularLocation>
</comment>
<keyword evidence="19" id="KW-1185">Reference proteome</keyword>
<evidence type="ECO:0000256" key="12">
    <source>
        <dbReference type="PIRSR" id="PIRSR001174-2"/>
    </source>
</evidence>
<evidence type="ECO:0000256" key="7">
    <source>
        <dbReference type="ARBA" id="ARBA00022840"/>
    </source>
</evidence>
<reference evidence="19" key="1">
    <citation type="submission" date="2015-08" db="EMBL/GenBank/DDBJ databases">
        <title>Genome sequencing project for genomic taxonomy and phylogenomics of Bacillus-like bacteria.</title>
        <authorList>
            <person name="Liu B."/>
            <person name="Wang J."/>
            <person name="Zhu Y."/>
            <person name="Liu G."/>
            <person name="Chen Q."/>
            <person name="Chen Z."/>
            <person name="Lan J."/>
            <person name="Che J."/>
            <person name="Ge C."/>
            <person name="Shi H."/>
            <person name="Pan Z."/>
            <person name="Liu X."/>
        </authorList>
    </citation>
    <scope>NUCLEOTIDE SEQUENCE [LARGE SCALE GENOMIC DNA]</scope>
    <source>
        <strain evidence="19">FJAT-22460</strain>
    </source>
</reference>
<dbReference type="InterPro" id="IPR004815">
    <property type="entry name" value="Lon_bac/euk-typ"/>
</dbReference>
<dbReference type="InterPro" id="IPR020568">
    <property type="entry name" value="Ribosomal_Su5_D2-typ_SF"/>
</dbReference>
<protein>
    <recommendedName>
        <fullName evidence="9 10">Lon protease</fullName>
        <ecNumber evidence="9 10">3.4.21.53</ecNumber>
    </recommendedName>
    <alternativeName>
        <fullName evidence="9">ATP-dependent protease La</fullName>
    </alternativeName>
</protein>
<dbReference type="EMBL" id="LIUT01000001">
    <property type="protein sequence ID" value="KOR88184.1"/>
    <property type="molecule type" value="Genomic_DNA"/>
</dbReference>
<dbReference type="EC" id="3.4.21.53" evidence="9 10"/>
<dbReference type="InterPro" id="IPR014721">
    <property type="entry name" value="Ribsml_uS5_D2-typ_fold_subgr"/>
</dbReference>
<evidence type="ECO:0000256" key="15">
    <source>
        <dbReference type="SAM" id="Coils"/>
    </source>
</evidence>
<dbReference type="Pfam" id="PF22667">
    <property type="entry name" value="Lon_lid"/>
    <property type="match status" value="1"/>
</dbReference>
<comment type="caution">
    <text evidence="18">The sequence shown here is derived from an EMBL/GenBank/DDBJ whole genome shotgun (WGS) entry which is preliminary data.</text>
</comment>
<dbReference type="Pfam" id="PF00004">
    <property type="entry name" value="AAA"/>
    <property type="match status" value="1"/>
</dbReference>
<dbReference type="PROSITE" id="PS51786">
    <property type="entry name" value="LON_PROTEOLYTIC"/>
    <property type="match status" value="1"/>
</dbReference>
<dbReference type="GO" id="GO:0005524">
    <property type="term" value="F:ATP binding"/>
    <property type="evidence" value="ECO:0007669"/>
    <property type="project" value="UniProtKB-UniRule"/>
</dbReference>
<dbReference type="FunFam" id="3.40.50.300:FF:000382">
    <property type="entry name" value="Lon protease homolog 2, peroxisomal"/>
    <property type="match status" value="1"/>
</dbReference>
<dbReference type="Proteomes" id="UP000036932">
    <property type="component" value="Unassembled WGS sequence"/>
</dbReference>
<gene>
    <name evidence="9" type="primary">lon</name>
    <name evidence="18" type="ORF">AM231_02845</name>
</gene>
<feature type="active site" evidence="9 11">
    <location>
        <position position="722"/>
    </location>
</feature>
<evidence type="ECO:0000256" key="11">
    <source>
        <dbReference type="PIRSR" id="PIRSR001174-1"/>
    </source>
</evidence>
<evidence type="ECO:0000256" key="10">
    <source>
        <dbReference type="PIRNR" id="PIRNR001174"/>
    </source>
</evidence>
<evidence type="ECO:0000256" key="3">
    <source>
        <dbReference type="ARBA" id="ARBA00022670"/>
    </source>
</evidence>
<dbReference type="SUPFAM" id="SSF54211">
    <property type="entry name" value="Ribosomal protein S5 domain 2-like"/>
    <property type="match status" value="1"/>
</dbReference>
<keyword evidence="5 9" id="KW-0378">Hydrolase</keyword>
<dbReference type="Gene3D" id="2.30.130.40">
    <property type="entry name" value="LON domain-like"/>
    <property type="match status" value="1"/>
</dbReference>
<dbReference type="Gene3D" id="3.30.230.10">
    <property type="match status" value="1"/>
</dbReference>
<dbReference type="PROSITE" id="PS51787">
    <property type="entry name" value="LON_N"/>
    <property type="match status" value="1"/>
</dbReference>
<keyword evidence="7 9" id="KW-0067">ATP-binding</keyword>
<keyword evidence="15" id="KW-0175">Coiled coil</keyword>
<feature type="active site" evidence="9 11">
    <location>
        <position position="679"/>
    </location>
</feature>
<name>A0A0M1P285_9BACL</name>
<dbReference type="NCBIfam" id="TIGR00763">
    <property type="entry name" value="lon"/>
    <property type="match status" value="1"/>
</dbReference>
<dbReference type="OrthoDB" id="9803599at2"/>
<dbReference type="InterPro" id="IPR008268">
    <property type="entry name" value="Peptidase_S16_AS"/>
</dbReference>
<evidence type="ECO:0000256" key="8">
    <source>
        <dbReference type="ARBA" id="ARBA00023016"/>
    </source>
</evidence>
<evidence type="ECO:0000256" key="13">
    <source>
        <dbReference type="PROSITE-ProRule" id="PRU01122"/>
    </source>
</evidence>
<dbReference type="PRINTS" id="PR00830">
    <property type="entry name" value="ENDOLAPTASE"/>
</dbReference>
<evidence type="ECO:0000256" key="6">
    <source>
        <dbReference type="ARBA" id="ARBA00022825"/>
    </source>
</evidence>
<dbReference type="GO" id="GO:0006515">
    <property type="term" value="P:protein quality control for misfolded or incompletely synthesized proteins"/>
    <property type="evidence" value="ECO:0007669"/>
    <property type="project" value="UniProtKB-UniRule"/>
</dbReference>